<dbReference type="Proteomes" id="UP000031937">
    <property type="component" value="Unassembled WGS sequence"/>
</dbReference>
<dbReference type="RefSeq" id="WP_041503396.1">
    <property type="nucleotide sequence ID" value="NZ_JPIT01000018.1"/>
</dbReference>
<protein>
    <submittedName>
        <fullName evidence="1">Uncharacterized protein</fullName>
    </submittedName>
</protein>
<dbReference type="AlphaFoldDB" id="A0AB34R4J7"/>
<evidence type="ECO:0000313" key="2">
    <source>
        <dbReference type="Proteomes" id="UP000031937"/>
    </source>
</evidence>
<sequence>MKTIQEWFYTGKDYEEGLLLLARFSKNRVLLQNLSRKKMQLKLEYELNKIAGINKQSEVKEPVKTNYSTIPRLLTSRIDPKDLPEHLRVLWEETAEKYRLSRGIHEQLKLMTAAGLRTPLIEQLENYRKEIRANWNVIDAWVSEQNEGVQPVKIDEKRISANRKYLSEGKKAVMTLFGAIRAKKLEAMQRRINELLSAGENFAPENQKELEALGLVFNV</sequence>
<dbReference type="EMBL" id="JPIT01000018">
    <property type="protein sequence ID" value="KIO45460.1"/>
    <property type="molecule type" value="Genomic_DNA"/>
</dbReference>
<accession>A0AB34R4J7</accession>
<evidence type="ECO:0000313" key="1">
    <source>
        <dbReference type="EMBL" id="KIO45460.1"/>
    </source>
</evidence>
<gene>
    <name evidence="1" type="ORF">IE90_08620</name>
</gene>
<reference evidence="1 2" key="1">
    <citation type="submission" date="2014-07" db="EMBL/GenBank/DDBJ databases">
        <title>Porphyromonadaceae bacterium OUH 334697 = ATCC BAA-2682 = DSM 28341 draft genome.</title>
        <authorList>
            <person name="Sydenham T.V."/>
            <person name="Hasman H."/>
            <person name="Justesen U.S."/>
        </authorList>
    </citation>
    <scope>NUCLEOTIDE SEQUENCE [LARGE SCALE GENOMIC DNA]</scope>
    <source>
        <strain evidence="1 2">OUH 334697</strain>
    </source>
</reference>
<proteinExistence type="predicted"/>
<comment type="caution">
    <text evidence="1">The sequence shown here is derived from an EMBL/GenBank/DDBJ whole genome shotgun (WGS) entry which is preliminary data.</text>
</comment>
<organism evidence="1 2">
    <name type="scientific">Sanguibacteroides justesenii</name>
    <dbReference type="NCBI Taxonomy" id="1547597"/>
    <lineage>
        <taxon>Bacteria</taxon>
        <taxon>Pseudomonadati</taxon>
        <taxon>Bacteroidota</taxon>
        <taxon>Bacteroidia</taxon>
        <taxon>Bacteroidales</taxon>
        <taxon>Porphyromonadaceae</taxon>
        <taxon>Sanguibacteroides</taxon>
    </lineage>
</organism>
<name>A0AB34R4J7_9PORP</name>